<dbReference type="OrthoDB" id="9808461at2"/>
<feature type="transmembrane region" description="Helical" evidence="7">
    <location>
        <begin position="274"/>
        <end position="300"/>
    </location>
</feature>
<feature type="transmembrane region" description="Helical" evidence="7">
    <location>
        <begin position="29"/>
        <end position="48"/>
    </location>
</feature>
<keyword evidence="11" id="KW-1185">Reference proteome</keyword>
<evidence type="ECO:0000256" key="5">
    <source>
        <dbReference type="ARBA" id="ARBA00022989"/>
    </source>
</evidence>
<dbReference type="AlphaFoldDB" id="A0A345ZA23"/>
<evidence type="ECO:0000259" key="8">
    <source>
        <dbReference type="Pfam" id="PF02687"/>
    </source>
</evidence>
<protein>
    <recommendedName>
        <fullName evidence="12">ABC transporter permease</fullName>
    </recommendedName>
</protein>
<dbReference type="InterPro" id="IPR025857">
    <property type="entry name" value="MacB_PCD"/>
</dbReference>
<keyword evidence="4 7" id="KW-0812">Transmembrane</keyword>
<evidence type="ECO:0000256" key="7">
    <source>
        <dbReference type="SAM" id="Phobius"/>
    </source>
</evidence>
<evidence type="ECO:0000256" key="6">
    <source>
        <dbReference type="ARBA" id="ARBA00023136"/>
    </source>
</evidence>
<comment type="similarity">
    <text evidence="2">Belongs to the ABC-4 integral membrane protein family. LolC/E subfamily.</text>
</comment>
<dbReference type="Pfam" id="PF12704">
    <property type="entry name" value="MacB_PCD"/>
    <property type="match status" value="1"/>
</dbReference>
<evidence type="ECO:0008006" key="12">
    <source>
        <dbReference type="Google" id="ProtNLM"/>
    </source>
</evidence>
<evidence type="ECO:0000259" key="9">
    <source>
        <dbReference type="Pfam" id="PF12704"/>
    </source>
</evidence>
<dbReference type="GO" id="GO:0098797">
    <property type="term" value="C:plasma membrane protein complex"/>
    <property type="evidence" value="ECO:0007669"/>
    <property type="project" value="TreeGrafter"/>
</dbReference>
<dbReference type="PANTHER" id="PTHR30489">
    <property type="entry name" value="LIPOPROTEIN-RELEASING SYSTEM TRANSMEMBRANE PROTEIN LOLE"/>
    <property type="match status" value="1"/>
</dbReference>
<keyword evidence="3" id="KW-1003">Cell membrane</keyword>
<evidence type="ECO:0000313" key="11">
    <source>
        <dbReference type="Proteomes" id="UP000254834"/>
    </source>
</evidence>
<dbReference type="Pfam" id="PF02687">
    <property type="entry name" value="FtsX"/>
    <property type="match status" value="1"/>
</dbReference>
<evidence type="ECO:0000256" key="1">
    <source>
        <dbReference type="ARBA" id="ARBA00004651"/>
    </source>
</evidence>
<dbReference type="InterPro" id="IPR051447">
    <property type="entry name" value="Lipoprotein-release_system"/>
</dbReference>
<feature type="transmembrane region" description="Helical" evidence="7">
    <location>
        <begin position="374"/>
        <end position="395"/>
    </location>
</feature>
<dbReference type="RefSeq" id="WP_115585155.1">
    <property type="nucleotide sequence ID" value="NZ_CP025544.1"/>
</dbReference>
<keyword evidence="5 7" id="KW-1133">Transmembrane helix</keyword>
<accession>A0A345ZA23</accession>
<reference evidence="10 11" key="1">
    <citation type="submission" date="2017-12" db="EMBL/GenBank/DDBJ databases">
        <title>Chromulinavorax destructans is a abundant pathogen of dominant heterotrophic picoflagllates.</title>
        <authorList>
            <person name="Deeg C.M."/>
            <person name="Zimmer M."/>
            <person name="Suttle C.A."/>
        </authorList>
    </citation>
    <scope>NUCLEOTIDE SEQUENCE [LARGE SCALE GENOMIC DNA]</scope>
    <source>
        <strain evidence="10 11">SeV1</strain>
    </source>
</reference>
<keyword evidence="6 7" id="KW-0472">Membrane</keyword>
<proteinExistence type="inferred from homology"/>
<evidence type="ECO:0000256" key="2">
    <source>
        <dbReference type="ARBA" id="ARBA00005236"/>
    </source>
</evidence>
<dbReference type="GO" id="GO:0044874">
    <property type="term" value="P:lipoprotein localization to outer membrane"/>
    <property type="evidence" value="ECO:0007669"/>
    <property type="project" value="TreeGrafter"/>
</dbReference>
<dbReference type="InterPro" id="IPR003838">
    <property type="entry name" value="ABC3_permease_C"/>
</dbReference>
<gene>
    <name evidence="10" type="ORF">C0J27_00040</name>
</gene>
<sequence>MLFPSYFLMSLRYLQAANKNSTIRTMMQICCGGIFLGTFSLALIISIMKGFQEATYLKMQTIYPQILIDAYGQEINYQQLVPILQDPVYTIKNFSPQLLGQALCTSNQSDATPHVIQLKGINPTLEQEVTPLHTMVLPKNQPHYLNRLITKNHVIIGKQLALQLHASTGSPLTIMYTQNQNMSKKVTFEQKEVLVTGIFQTGIDEFDAAFIYCSSEFFNEIFPDQGVTQIYVNLTSKDHEDMVITKLEQQLKLNVYSWKKLYAPLISALELEKYAMFIILLLIVLVASSNIISLLFMLITQKRKDIALLLTLGLTPSKIRNIFLAVSMSIASLSALCGLFAAYIAGLGLQHYKWIQLPDNIYYTTHLPIILDPYLFLFIFFVVLTISFFASLLPLNKIKTMDIATILRNEI</sequence>
<dbReference type="PANTHER" id="PTHR30489:SF0">
    <property type="entry name" value="LIPOPROTEIN-RELEASING SYSTEM TRANSMEMBRANE PROTEIN LOLE"/>
    <property type="match status" value="1"/>
</dbReference>
<comment type="subcellular location">
    <subcellularLocation>
        <location evidence="1">Cell membrane</location>
        <topology evidence="1">Multi-pass membrane protein</topology>
    </subcellularLocation>
</comment>
<feature type="domain" description="ABC3 transporter permease C-terminal" evidence="8">
    <location>
        <begin position="277"/>
        <end position="402"/>
    </location>
</feature>
<evidence type="ECO:0000313" key="10">
    <source>
        <dbReference type="EMBL" id="AXK60140.1"/>
    </source>
</evidence>
<feature type="transmembrane region" description="Helical" evidence="7">
    <location>
        <begin position="321"/>
        <end position="345"/>
    </location>
</feature>
<evidence type="ECO:0000256" key="3">
    <source>
        <dbReference type="ARBA" id="ARBA00022475"/>
    </source>
</evidence>
<feature type="domain" description="MacB-like periplasmic core" evidence="9">
    <location>
        <begin position="33"/>
        <end position="249"/>
    </location>
</feature>
<dbReference type="EMBL" id="CP025544">
    <property type="protein sequence ID" value="AXK60140.1"/>
    <property type="molecule type" value="Genomic_DNA"/>
</dbReference>
<dbReference type="Proteomes" id="UP000254834">
    <property type="component" value="Chromosome"/>
</dbReference>
<evidence type="ECO:0000256" key="4">
    <source>
        <dbReference type="ARBA" id="ARBA00022692"/>
    </source>
</evidence>
<organism evidence="10 11">
    <name type="scientific">Candidatus Chromulinivorax destructor</name>
    <dbReference type="NCBI Taxonomy" id="2066483"/>
    <lineage>
        <taxon>Bacteria</taxon>
        <taxon>Candidatus Babelota</taxon>
        <taxon>Candidatus Babeliae</taxon>
        <taxon>Candidatus Babeliales</taxon>
        <taxon>Candidatus Chromulinivoraceae</taxon>
        <taxon>Candidatus Chromulinivorax</taxon>
    </lineage>
</organism>
<dbReference type="KEGG" id="cdes:C0J27_00040"/>
<name>A0A345ZA23_9BACT</name>